<dbReference type="EMBL" id="JAKZJU020000001">
    <property type="protein sequence ID" value="MDL2058701.1"/>
    <property type="molecule type" value="Genomic_DNA"/>
</dbReference>
<sequence>MGFLKEFQAFISKGNVMDLAVGVIIGGAFNQIVSSLVKDIINPVVGFIIGKPDFHNLFWVMKMPDGYTGPQTYEALTKAGATVFGYGAFLTAVIQFLLLSLVIFFIIKSMNTMRERLERKQPPAPSAPAPVPEDIQLLREIRDLMKKNG</sequence>
<keyword evidence="4 10" id="KW-1003">Cell membrane</keyword>
<dbReference type="Pfam" id="PF01741">
    <property type="entry name" value="MscL"/>
    <property type="match status" value="1"/>
</dbReference>
<gene>
    <name evidence="10 11" type="primary">mscL</name>
    <name evidence="11" type="ORF">MUN46_001890</name>
</gene>
<dbReference type="PROSITE" id="PS01327">
    <property type="entry name" value="MSCL"/>
    <property type="match status" value="1"/>
</dbReference>
<evidence type="ECO:0000256" key="6">
    <source>
        <dbReference type="ARBA" id="ARBA00022989"/>
    </source>
</evidence>
<dbReference type="RefSeq" id="WP_243376002.1">
    <property type="nucleotide sequence ID" value="NZ_JAKZJU020000001.1"/>
</dbReference>
<comment type="caution">
    <text evidence="11">The sequence shown here is derived from an EMBL/GenBank/DDBJ whole genome shotgun (WGS) entry which is preliminary data.</text>
</comment>
<evidence type="ECO:0000256" key="10">
    <source>
        <dbReference type="HAMAP-Rule" id="MF_00115"/>
    </source>
</evidence>
<keyword evidence="7 10" id="KW-0406">Ion transport</keyword>
<evidence type="ECO:0000256" key="5">
    <source>
        <dbReference type="ARBA" id="ARBA00022692"/>
    </source>
</evidence>
<dbReference type="NCBIfam" id="NF010557">
    <property type="entry name" value="PRK13952.1"/>
    <property type="match status" value="1"/>
</dbReference>
<evidence type="ECO:0000256" key="1">
    <source>
        <dbReference type="ARBA" id="ARBA00004651"/>
    </source>
</evidence>
<comment type="subcellular location">
    <subcellularLocation>
        <location evidence="10">Cell inner membrane</location>
        <topology evidence="10">Multi-pass membrane protein</topology>
    </subcellularLocation>
    <subcellularLocation>
        <location evidence="1">Cell membrane</location>
        <topology evidence="1">Multi-pass membrane protein</topology>
    </subcellularLocation>
</comment>
<dbReference type="NCBIfam" id="TIGR00220">
    <property type="entry name" value="mscL"/>
    <property type="match status" value="1"/>
</dbReference>
<dbReference type="InterPro" id="IPR019823">
    <property type="entry name" value="Mechanosensitive_channel_CS"/>
</dbReference>
<evidence type="ECO:0000256" key="9">
    <source>
        <dbReference type="ARBA" id="ARBA00023303"/>
    </source>
</evidence>
<keyword evidence="10" id="KW-0997">Cell inner membrane</keyword>
<proteinExistence type="inferred from homology"/>
<accession>A0ABT7IMZ0</accession>
<organism evidence="11 12">
    <name type="scientific">Mesosutterella faecium</name>
    <dbReference type="NCBI Taxonomy" id="2925194"/>
    <lineage>
        <taxon>Bacteria</taxon>
        <taxon>Pseudomonadati</taxon>
        <taxon>Pseudomonadota</taxon>
        <taxon>Betaproteobacteria</taxon>
        <taxon>Burkholderiales</taxon>
        <taxon>Sutterellaceae</taxon>
        <taxon>Mesosutterella</taxon>
    </lineage>
</organism>
<keyword evidence="8 10" id="KW-0472">Membrane</keyword>
<evidence type="ECO:0000256" key="7">
    <source>
        <dbReference type="ARBA" id="ARBA00023065"/>
    </source>
</evidence>
<dbReference type="InterPro" id="IPR037673">
    <property type="entry name" value="MSC/AndL"/>
</dbReference>
<evidence type="ECO:0000256" key="2">
    <source>
        <dbReference type="ARBA" id="ARBA00007254"/>
    </source>
</evidence>
<reference evidence="11" key="1">
    <citation type="submission" date="2023-03" db="EMBL/GenBank/DDBJ databases">
        <title>Mesosutterella sp. nov. isolated from porcine feces.</title>
        <authorList>
            <person name="Yu S."/>
        </authorList>
    </citation>
    <scope>NUCLEOTIDE SEQUENCE</scope>
    <source>
        <strain evidence="11">AGMB02718</strain>
    </source>
</reference>
<comment type="caution">
    <text evidence="10">Lacks conserved residue(s) required for the propagation of feature annotation.</text>
</comment>
<dbReference type="SUPFAM" id="SSF81330">
    <property type="entry name" value="Gated mechanosensitive channel"/>
    <property type="match status" value="1"/>
</dbReference>
<comment type="function">
    <text evidence="10">Channel that opens in response to stretch forces in the membrane lipid bilayer. May participate in the regulation of osmotic pressure changes within the cell.</text>
</comment>
<evidence type="ECO:0000256" key="8">
    <source>
        <dbReference type="ARBA" id="ARBA00023136"/>
    </source>
</evidence>
<keyword evidence="9 10" id="KW-0407">Ion channel</keyword>
<comment type="similarity">
    <text evidence="2 10">Belongs to the MscL family.</text>
</comment>
<keyword evidence="3 10" id="KW-0813">Transport</keyword>
<dbReference type="PANTHER" id="PTHR30266">
    <property type="entry name" value="MECHANOSENSITIVE CHANNEL MSCL"/>
    <property type="match status" value="1"/>
</dbReference>
<keyword evidence="6 10" id="KW-1133">Transmembrane helix</keyword>
<keyword evidence="12" id="KW-1185">Reference proteome</keyword>
<dbReference type="InterPro" id="IPR036019">
    <property type="entry name" value="MscL_channel"/>
</dbReference>
<keyword evidence="5 10" id="KW-0812">Transmembrane</keyword>
<dbReference type="PANTHER" id="PTHR30266:SF2">
    <property type="entry name" value="LARGE-CONDUCTANCE MECHANOSENSITIVE CHANNEL"/>
    <property type="match status" value="1"/>
</dbReference>
<dbReference type="Gene3D" id="1.10.1200.120">
    <property type="entry name" value="Large-conductance mechanosensitive channel, MscL, domain 1"/>
    <property type="match status" value="1"/>
</dbReference>
<name>A0ABT7IMZ0_9BURK</name>
<evidence type="ECO:0000313" key="11">
    <source>
        <dbReference type="EMBL" id="MDL2058701.1"/>
    </source>
</evidence>
<dbReference type="NCBIfam" id="NF001843">
    <property type="entry name" value="PRK00567.1-4"/>
    <property type="match status" value="1"/>
</dbReference>
<evidence type="ECO:0000256" key="4">
    <source>
        <dbReference type="ARBA" id="ARBA00022475"/>
    </source>
</evidence>
<dbReference type="Proteomes" id="UP001165481">
    <property type="component" value="Unassembled WGS sequence"/>
</dbReference>
<evidence type="ECO:0000256" key="3">
    <source>
        <dbReference type="ARBA" id="ARBA00022448"/>
    </source>
</evidence>
<dbReference type="HAMAP" id="MF_00115">
    <property type="entry name" value="MscL"/>
    <property type="match status" value="1"/>
</dbReference>
<protein>
    <recommendedName>
        <fullName evidence="10">Large-conductance mechanosensitive channel</fullName>
    </recommendedName>
</protein>
<dbReference type="PRINTS" id="PR01264">
    <property type="entry name" value="MECHCHANNEL"/>
</dbReference>
<dbReference type="InterPro" id="IPR001185">
    <property type="entry name" value="MS_channel"/>
</dbReference>
<comment type="subunit">
    <text evidence="10">Homopentamer.</text>
</comment>
<evidence type="ECO:0000313" key="12">
    <source>
        <dbReference type="Proteomes" id="UP001165481"/>
    </source>
</evidence>
<feature type="transmembrane region" description="Helical" evidence="10">
    <location>
        <begin position="83"/>
        <end position="107"/>
    </location>
</feature>